<dbReference type="InterPro" id="IPR018239">
    <property type="entry name" value="DNA_ligase_AS"/>
</dbReference>
<dbReference type="SUPFAM" id="SSF52113">
    <property type="entry name" value="BRCT domain"/>
    <property type="match status" value="1"/>
</dbReference>
<dbReference type="Pfam" id="PF03119">
    <property type="entry name" value="DNA_ligase_ZBD"/>
    <property type="match status" value="1"/>
</dbReference>
<dbReference type="InterPro" id="IPR004150">
    <property type="entry name" value="NAD_DNA_ligase_OB"/>
</dbReference>
<evidence type="ECO:0000256" key="4">
    <source>
        <dbReference type="ARBA" id="ARBA00022598"/>
    </source>
</evidence>
<evidence type="ECO:0000259" key="17">
    <source>
        <dbReference type="PROSITE" id="PS50172"/>
    </source>
</evidence>
<feature type="binding site" evidence="15">
    <location>
        <begin position="91"/>
        <end position="92"/>
    </location>
    <ligand>
        <name>NAD(+)</name>
        <dbReference type="ChEBI" id="CHEBI:57540"/>
    </ligand>
</feature>
<keyword evidence="19" id="KW-1185">Reference proteome</keyword>
<keyword evidence="12 15" id="KW-0464">Manganese</keyword>
<feature type="domain" description="BRCT" evidence="17">
    <location>
        <begin position="597"/>
        <end position="663"/>
    </location>
</feature>
<dbReference type="SMART" id="SM00278">
    <property type="entry name" value="HhH1"/>
    <property type="match status" value="4"/>
</dbReference>
<evidence type="ECO:0000256" key="11">
    <source>
        <dbReference type="ARBA" id="ARBA00023204"/>
    </source>
</evidence>
<dbReference type="InterPro" id="IPR003583">
    <property type="entry name" value="Hlx-hairpin-Hlx_DNA-bd_motif"/>
</dbReference>
<dbReference type="InterPro" id="IPR033136">
    <property type="entry name" value="DNA_ligase_CS"/>
</dbReference>
<accession>A0A0R1HRQ7</accession>
<dbReference type="Gene3D" id="3.40.50.10190">
    <property type="entry name" value="BRCT domain"/>
    <property type="match status" value="1"/>
</dbReference>
<feature type="binding site" evidence="15">
    <location>
        <position position="178"/>
    </location>
    <ligand>
        <name>NAD(+)</name>
        <dbReference type="ChEBI" id="CHEBI:57540"/>
    </ligand>
</feature>
<evidence type="ECO:0000256" key="14">
    <source>
        <dbReference type="ARBA" id="ARBA00060881"/>
    </source>
</evidence>
<dbReference type="Gene3D" id="3.30.470.30">
    <property type="entry name" value="DNA ligase/mRNA capping enzyme"/>
    <property type="match status" value="1"/>
</dbReference>
<dbReference type="SMART" id="SM00292">
    <property type="entry name" value="BRCT"/>
    <property type="match status" value="1"/>
</dbReference>
<dbReference type="GO" id="GO:0006281">
    <property type="term" value="P:DNA repair"/>
    <property type="evidence" value="ECO:0007669"/>
    <property type="project" value="UniProtKB-KW"/>
</dbReference>
<dbReference type="AlphaFoldDB" id="A0A0R1HRQ7"/>
<evidence type="ECO:0000313" key="18">
    <source>
        <dbReference type="EMBL" id="KRK48987.1"/>
    </source>
</evidence>
<proteinExistence type="inferred from homology"/>
<evidence type="ECO:0000256" key="12">
    <source>
        <dbReference type="ARBA" id="ARBA00023211"/>
    </source>
</evidence>
<dbReference type="SUPFAM" id="SSF50249">
    <property type="entry name" value="Nucleic acid-binding proteins"/>
    <property type="match status" value="1"/>
</dbReference>
<comment type="function">
    <text evidence="1 15">DNA ligase that catalyzes the formation of phosphodiester linkages between 5'-phosphoryl and 3'-hydroxyl groups in double-stranded DNA using NAD as a coenzyme and as the energy source for the reaction. It is essential for DNA replication and repair of damaged DNA.</text>
</comment>
<dbReference type="Pfam" id="PF00533">
    <property type="entry name" value="BRCT"/>
    <property type="match status" value="1"/>
</dbReference>
<evidence type="ECO:0000256" key="5">
    <source>
        <dbReference type="ARBA" id="ARBA00022705"/>
    </source>
</evidence>
<dbReference type="GO" id="GO:0046872">
    <property type="term" value="F:metal ion binding"/>
    <property type="evidence" value="ECO:0007669"/>
    <property type="project" value="UniProtKB-KW"/>
</dbReference>
<dbReference type="PANTHER" id="PTHR23389:SF9">
    <property type="entry name" value="DNA LIGASE"/>
    <property type="match status" value="1"/>
</dbReference>
<keyword evidence="8 15" id="KW-0862">Zinc</keyword>
<dbReference type="SUPFAM" id="SSF56091">
    <property type="entry name" value="DNA ligase/mRNA capping enzyme, catalytic domain"/>
    <property type="match status" value="1"/>
</dbReference>
<dbReference type="SMART" id="SM00532">
    <property type="entry name" value="LIGANc"/>
    <property type="match status" value="1"/>
</dbReference>
<evidence type="ECO:0000256" key="6">
    <source>
        <dbReference type="ARBA" id="ARBA00022723"/>
    </source>
</evidence>
<dbReference type="InterPro" id="IPR012340">
    <property type="entry name" value="NA-bd_OB-fold"/>
</dbReference>
<organism evidence="18 19">
    <name type="scientific">Secundilactobacillus kimchicus JCM 15530</name>
    <dbReference type="NCBI Taxonomy" id="1302272"/>
    <lineage>
        <taxon>Bacteria</taxon>
        <taxon>Bacillati</taxon>
        <taxon>Bacillota</taxon>
        <taxon>Bacilli</taxon>
        <taxon>Lactobacillales</taxon>
        <taxon>Lactobacillaceae</taxon>
        <taxon>Secundilactobacillus</taxon>
    </lineage>
</organism>
<dbReference type="SUPFAM" id="SSF47781">
    <property type="entry name" value="RuvA domain 2-like"/>
    <property type="match status" value="1"/>
</dbReference>
<dbReference type="InterPro" id="IPR001679">
    <property type="entry name" value="DNA_ligase"/>
</dbReference>
<dbReference type="FunFam" id="3.30.470.30:FF:000001">
    <property type="entry name" value="DNA ligase"/>
    <property type="match status" value="1"/>
</dbReference>
<evidence type="ECO:0000256" key="10">
    <source>
        <dbReference type="ARBA" id="ARBA00023027"/>
    </source>
</evidence>
<comment type="caution">
    <text evidence="18">The sequence shown here is derived from an EMBL/GenBank/DDBJ whole genome shotgun (WGS) entry which is preliminary data.</text>
</comment>
<dbReference type="PANTHER" id="PTHR23389">
    <property type="entry name" value="CHROMOSOME TRANSMISSION FIDELITY FACTOR 18"/>
    <property type="match status" value="1"/>
</dbReference>
<sequence length="687" mass="74381">MANQSIDGLTKAEAEKLASELRPKLTAWGAAYYTSDAPEVEDSVYDREYAKLVAIETKYPDLVTADSPTQNVGGTALTEFSKVTHEIPMLSLGDVFSRDELAEFDARVREAVGEPVPYNCELKIDGLAISLRYVAGELVQGSTRGNGVIGEDITQNLKTIPSIPQKLSRPLTIDVRGECYMPKASFIELNERRDAEGKPVFANPRNAAAGSLRQLDPRVTASRKLSTFMYNVADYTPLTTRTQSGLLTELAELGFTTNPTNRVATTMAEVYDYVDDYTGQRDALSYGIDGIVIKANSLPLQHEMGATVKVPRWAIAYKFPPEEAQTKVLDIEWTVGRTGVVTPTAIMNPVQLAGTTVARASLHNPDYLTEKDIRIGDTVMLHKAGDIIPEISNYVKALRDDSTQPYVIPTHCPSCGAELVHLDDEVALRCINPRCPAQLAEQVNHFASRNAMNIDGLGPRIIAQLFDKQLVADVSDLYKLQLDQLMTLDKFGEKSATNLLSAIDNSRQNSSERLLFGLGIRHVGAKAARVIAEHFGSMAAIVTASSEEIANIDAVGPTIADSVATYMAMPESTQLIAELQAQGVNMTFTAASAADAPEDGFFNGKRVVLTGKLRTMSRPQATAWLESQGATVTGSVSAKTDLVVAGSDAGSKLSKAESLSIEVWDETRFAQEMTAESADGGNTDEKN</sequence>
<gene>
    <name evidence="15" type="primary">ligA</name>
    <name evidence="18" type="ORF">FC96_GL001309</name>
</gene>
<dbReference type="CDD" id="cd00114">
    <property type="entry name" value="LIGANc"/>
    <property type="match status" value="1"/>
</dbReference>
<comment type="similarity">
    <text evidence="14 15">Belongs to the NAD-dependent DNA ligase family. LigA subfamily.</text>
</comment>
<dbReference type="InterPro" id="IPR010994">
    <property type="entry name" value="RuvA_2-like"/>
</dbReference>
<evidence type="ECO:0000256" key="2">
    <source>
        <dbReference type="ARBA" id="ARBA00012722"/>
    </source>
</evidence>
<reference evidence="18 19" key="1">
    <citation type="journal article" date="2015" name="Genome Announc.">
        <title>Expanding the biotechnology potential of lactobacilli through comparative genomics of 213 strains and associated genera.</title>
        <authorList>
            <person name="Sun Z."/>
            <person name="Harris H.M."/>
            <person name="McCann A."/>
            <person name="Guo C."/>
            <person name="Argimon S."/>
            <person name="Zhang W."/>
            <person name="Yang X."/>
            <person name="Jeffery I.B."/>
            <person name="Cooney J.C."/>
            <person name="Kagawa T.F."/>
            <person name="Liu W."/>
            <person name="Song Y."/>
            <person name="Salvetti E."/>
            <person name="Wrobel A."/>
            <person name="Rasinkangas P."/>
            <person name="Parkhill J."/>
            <person name="Rea M.C."/>
            <person name="O'Sullivan O."/>
            <person name="Ritari J."/>
            <person name="Douillard F.P."/>
            <person name="Paul Ross R."/>
            <person name="Yang R."/>
            <person name="Briner A.E."/>
            <person name="Felis G.E."/>
            <person name="de Vos W.M."/>
            <person name="Barrangou R."/>
            <person name="Klaenhammer T.R."/>
            <person name="Caufield P.W."/>
            <person name="Cui Y."/>
            <person name="Zhang H."/>
            <person name="O'Toole P.W."/>
        </authorList>
    </citation>
    <scope>NUCLEOTIDE SEQUENCE [LARGE SCALE GENOMIC DNA]</scope>
    <source>
        <strain evidence="18 19">JCM 15530</strain>
    </source>
</reference>
<dbReference type="InterPro" id="IPR004149">
    <property type="entry name" value="Znf_DNAligase_C4"/>
</dbReference>
<name>A0A0R1HRQ7_9LACO</name>
<dbReference type="PIRSF" id="PIRSF001604">
    <property type="entry name" value="LigA"/>
    <property type="match status" value="1"/>
</dbReference>
<evidence type="ECO:0000256" key="13">
    <source>
        <dbReference type="ARBA" id="ARBA00034005"/>
    </source>
</evidence>
<feature type="binding site" evidence="15">
    <location>
        <position position="121"/>
    </location>
    <ligand>
        <name>NAD(+)</name>
        <dbReference type="ChEBI" id="CHEBI:57540"/>
    </ligand>
</feature>
<dbReference type="GO" id="GO:0003911">
    <property type="term" value="F:DNA ligase (NAD+) activity"/>
    <property type="evidence" value="ECO:0007669"/>
    <property type="project" value="UniProtKB-UniRule"/>
</dbReference>
<keyword evidence="9 15" id="KW-0460">Magnesium</keyword>
<dbReference type="Pfam" id="PF12826">
    <property type="entry name" value="HHH_2"/>
    <property type="match status" value="1"/>
</dbReference>
<dbReference type="NCBIfam" id="NF005932">
    <property type="entry name" value="PRK07956.1"/>
    <property type="match status" value="1"/>
</dbReference>
<comment type="catalytic activity">
    <reaction evidence="13 15 16">
        <text>NAD(+) + (deoxyribonucleotide)n-3'-hydroxyl + 5'-phospho-(deoxyribonucleotide)m = (deoxyribonucleotide)n+m + AMP + beta-nicotinamide D-nucleotide.</text>
        <dbReference type="EC" id="6.5.1.2"/>
    </reaction>
</comment>
<dbReference type="Proteomes" id="UP000050911">
    <property type="component" value="Unassembled WGS sequence"/>
</dbReference>
<dbReference type="InterPro" id="IPR036420">
    <property type="entry name" value="BRCT_dom_sf"/>
</dbReference>
<feature type="binding site" evidence="15">
    <location>
        <position position="318"/>
    </location>
    <ligand>
        <name>NAD(+)</name>
        <dbReference type="ChEBI" id="CHEBI:57540"/>
    </ligand>
</feature>
<evidence type="ECO:0000256" key="8">
    <source>
        <dbReference type="ARBA" id="ARBA00022833"/>
    </source>
</evidence>
<evidence type="ECO:0000256" key="9">
    <source>
        <dbReference type="ARBA" id="ARBA00022842"/>
    </source>
</evidence>
<protein>
    <recommendedName>
        <fullName evidence="3 15">DNA ligase</fullName>
        <ecNumber evidence="2 15">6.5.1.2</ecNumber>
    </recommendedName>
    <alternativeName>
        <fullName evidence="15">Polydeoxyribonucleotide synthase [NAD(+)]</fullName>
    </alternativeName>
</protein>
<dbReference type="FunFam" id="2.40.50.140:FF:000012">
    <property type="entry name" value="DNA ligase"/>
    <property type="match status" value="1"/>
</dbReference>
<keyword evidence="10 15" id="KW-0520">NAD</keyword>
<feature type="binding site" evidence="15">
    <location>
        <position position="435"/>
    </location>
    <ligand>
        <name>Zn(2+)</name>
        <dbReference type="ChEBI" id="CHEBI:29105"/>
    </ligand>
</feature>
<keyword evidence="7 15" id="KW-0227">DNA damage</keyword>
<feature type="binding site" evidence="15">
    <location>
        <position position="294"/>
    </location>
    <ligand>
        <name>NAD(+)</name>
        <dbReference type="ChEBI" id="CHEBI:57540"/>
    </ligand>
</feature>
<dbReference type="RefSeq" id="WP_056942116.1">
    <property type="nucleotide sequence ID" value="NZ_AZCX01000002.1"/>
</dbReference>
<dbReference type="Pfam" id="PF03120">
    <property type="entry name" value="OB_DNA_ligase"/>
    <property type="match status" value="1"/>
</dbReference>
<dbReference type="Gene3D" id="6.20.10.30">
    <property type="match status" value="1"/>
</dbReference>
<dbReference type="Gene3D" id="2.40.50.140">
    <property type="entry name" value="Nucleic acid-binding proteins"/>
    <property type="match status" value="1"/>
</dbReference>
<dbReference type="PATRIC" id="fig|1302272.5.peg.1318"/>
<dbReference type="PROSITE" id="PS01055">
    <property type="entry name" value="DNA_LIGASE_N1"/>
    <property type="match status" value="1"/>
</dbReference>
<dbReference type="PROSITE" id="PS50172">
    <property type="entry name" value="BRCT"/>
    <property type="match status" value="1"/>
</dbReference>
<dbReference type="PROSITE" id="PS01056">
    <property type="entry name" value="DNA_LIGASE_N2"/>
    <property type="match status" value="1"/>
</dbReference>
<dbReference type="EC" id="6.5.1.2" evidence="2 15"/>
<feature type="binding site" evidence="15">
    <location>
        <position position="415"/>
    </location>
    <ligand>
        <name>Zn(2+)</name>
        <dbReference type="ChEBI" id="CHEBI:29105"/>
    </ligand>
</feature>
<dbReference type="Pfam" id="PF01653">
    <property type="entry name" value="DNA_ligase_aden"/>
    <property type="match status" value="1"/>
</dbReference>
<dbReference type="FunFam" id="1.10.150.20:FF:000006">
    <property type="entry name" value="DNA ligase"/>
    <property type="match status" value="1"/>
</dbReference>
<comment type="cofactor">
    <cofactor evidence="15">
        <name>Mg(2+)</name>
        <dbReference type="ChEBI" id="CHEBI:18420"/>
    </cofactor>
    <cofactor evidence="15">
        <name>Mn(2+)</name>
        <dbReference type="ChEBI" id="CHEBI:29035"/>
    </cofactor>
</comment>
<dbReference type="FunFam" id="1.10.150.20:FF:000007">
    <property type="entry name" value="DNA ligase"/>
    <property type="match status" value="1"/>
</dbReference>
<evidence type="ECO:0000256" key="15">
    <source>
        <dbReference type="HAMAP-Rule" id="MF_01588"/>
    </source>
</evidence>
<dbReference type="HAMAP" id="MF_01588">
    <property type="entry name" value="DNA_ligase_A"/>
    <property type="match status" value="1"/>
</dbReference>
<dbReference type="GO" id="GO:0005829">
    <property type="term" value="C:cytosol"/>
    <property type="evidence" value="ECO:0007669"/>
    <property type="project" value="TreeGrafter"/>
</dbReference>
<feature type="active site" description="N6-AMP-lysine intermediate" evidence="15">
    <location>
        <position position="123"/>
    </location>
</feature>
<feature type="binding site" evidence="15">
    <location>
        <position position="430"/>
    </location>
    <ligand>
        <name>Zn(2+)</name>
        <dbReference type="ChEBI" id="CHEBI:29105"/>
    </ligand>
</feature>
<dbReference type="GO" id="GO:0006260">
    <property type="term" value="P:DNA replication"/>
    <property type="evidence" value="ECO:0007669"/>
    <property type="project" value="UniProtKB-KW"/>
</dbReference>
<evidence type="ECO:0000256" key="1">
    <source>
        <dbReference type="ARBA" id="ARBA00004067"/>
    </source>
</evidence>
<dbReference type="EMBL" id="AZCX01000002">
    <property type="protein sequence ID" value="KRK48987.1"/>
    <property type="molecule type" value="Genomic_DNA"/>
</dbReference>
<dbReference type="Gene3D" id="1.10.150.20">
    <property type="entry name" value="5' to 3' exonuclease, C-terminal subdomain"/>
    <property type="match status" value="2"/>
</dbReference>
<dbReference type="OrthoDB" id="9759736at2"/>
<evidence type="ECO:0000256" key="3">
    <source>
        <dbReference type="ARBA" id="ARBA00013308"/>
    </source>
</evidence>
<evidence type="ECO:0000256" key="7">
    <source>
        <dbReference type="ARBA" id="ARBA00022763"/>
    </source>
</evidence>
<evidence type="ECO:0000313" key="19">
    <source>
        <dbReference type="Proteomes" id="UP000050911"/>
    </source>
</evidence>
<keyword evidence="6 15" id="KW-0479">Metal-binding</keyword>
<dbReference type="GO" id="GO:0003677">
    <property type="term" value="F:DNA binding"/>
    <property type="evidence" value="ECO:0007669"/>
    <property type="project" value="InterPro"/>
</dbReference>
<feature type="binding site" evidence="15">
    <location>
        <position position="144"/>
    </location>
    <ligand>
        <name>NAD(+)</name>
        <dbReference type="ChEBI" id="CHEBI:57540"/>
    </ligand>
</feature>
<dbReference type="Gene3D" id="1.10.287.610">
    <property type="entry name" value="Helix hairpin bin"/>
    <property type="match status" value="1"/>
</dbReference>
<dbReference type="Pfam" id="PF14520">
    <property type="entry name" value="HHH_5"/>
    <property type="match status" value="1"/>
</dbReference>
<dbReference type="InterPro" id="IPR013840">
    <property type="entry name" value="DNAligase_N"/>
</dbReference>
<dbReference type="InterPro" id="IPR001357">
    <property type="entry name" value="BRCT_dom"/>
</dbReference>
<dbReference type="NCBIfam" id="TIGR00575">
    <property type="entry name" value="dnlj"/>
    <property type="match status" value="1"/>
</dbReference>
<keyword evidence="5 15" id="KW-0235">DNA replication</keyword>
<dbReference type="STRING" id="1302272.FC96_GL001309"/>
<dbReference type="CDD" id="cd17748">
    <property type="entry name" value="BRCT_DNA_ligase_like"/>
    <property type="match status" value="1"/>
</dbReference>
<keyword evidence="4 15" id="KW-0436">Ligase</keyword>
<evidence type="ECO:0000256" key="16">
    <source>
        <dbReference type="RuleBase" id="RU000618"/>
    </source>
</evidence>
<dbReference type="InterPro" id="IPR041663">
    <property type="entry name" value="DisA/LigA_HHH"/>
</dbReference>
<feature type="binding site" evidence="15">
    <location>
        <begin position="42"/>
        <end position="46"/>
    </location>
    <ligand>
        <name>NAD(+)</name>
        <dbReference type="ChEBI" id="CHEBI:57540"/>
    </ligand>
</feature>
<keyword evidence="11 15" id="KW-0234">DNA repair</keyword>
<dbReference type="InterPro" id="IPR013839">
    <property type="entry name" value="DNAligase_adenylation"/>
</dbReference>
<feature type="binding site" evidence="15">
    <location>
        <position position="412"/>
    </location>
    <ligand>
        <name>Zn(2+)</name>
        <dbReference type="ChEBI" id="CHEBI:29105"/>
    </ligand>
</feature>